<keyword evidence="4" id="KW-1003">Cell membrane</keyword>
<dbReference type="PANTHER" id="PTHR45528">
    <property type="entry name" value="SENSOR HISTIDINE KINASE CPXA"/>
    <property type="match status" value="1"/>
</dbReference>
<keyword evidence="12" id="KW-0902">Two-component regulatory system</keyword>
<organism evidence="15 16">
    <name type="scientific">Bacillus wiedmannii</name>
    <dbReference type="NCBI Taxonomy" id="1890302"/>
    <lineage>
        <taxon>Bacteria</taxon>
        <taxon>Bacillati</taxon>
        <taxon>Bacillota</taxon>
        <taxon>Bacilli</taxon>
        <taxon>Bacillales</taxon>
        <taxon>Bacillaceae</taxon>
        <taxon>Bacillus</taxon>
        <taxon>Bacillus cereus group</taxon>
    </lineage>
</organism>
<name>A0A4U3AE10_9BACI</name>
<dbReference type="InterPro" id="IPR003660">
    <property type="entry name" value="HAMP_dom"/>
</dbReference>
<dbReference type="Gene3D" id="1.10.287.130">
    <property type="match status" value="1"/>
</dbReference>
<proteinExistence type="predicted"/>
<feature type="domain" description="HAMP" evidence="14">
    <location>
        <begin position="1"/>
        <end position="46"/>
    </location>
</feature>
<evidence type="ECO:0000256" key="4">
    <source>
        <dbReference type="ARBA" id="ARBA00022475"/>
    </source>
</evidence>
<evidence type="ECO:0000256" key="6">
    <source>
        <dbReference type="ARBA" id="ARBA00022679"/>
    </source>
</evidence>
<dbReference type="PANTHER" id="PTHR45528:SF1">
    <property type="entry name" value="SENSOR HISTIDINE KINASE CPXA"/>
    <property type="match status" value="1"/>
</dbReference>
<dbReference type="Pfam" id="PF00672">
    <property type="entry name" value="HAMP"/>
    <property type="match status" value="1"/>
</dbReference>
<dbReference type="AlphaFoldDB" id="A0A4U3AE10"/>
<evidence type="ECO:0000256" key="7">
    <source>
        <dbReference type="ARBA" id="ARBA00022692"/>
    </source>
</evidence>
<evidence type="ECO:0000256" key="5">
    <source>
        <dbReference type="ARBA" id="ARBA00022553"/>
    </source>
</evidence>
<dbReference type="InterPro" id="IPR036097">
    <property type="entry name" value="HisK_dim/P_sf"/>
</dbReference>
<evidence type="ECO:0000256" key="9">
    <source>
        <dbReference type="ARBA" id="ARBA00022777"/>
    </source>
</evidence>
<gene>
    <name evidence="15" type="ORF">FC699_30265</name>
</gene>
<dbReference type="SUPFAM" id="SSF47384">
    <property type="entry name" value="Homodimeric domain of signal transducing histidine kinase"/>
    <property type="match status" value="1"/>
</dbReference>
<evidence type="ECO:0000313" key="16">
    <source>
        <dbReference type="Proteomes" id="UP000305222"/>
    </source>
</evidence>
<dbReference type="EMBL" id="SZON01002547">
    <property type="protein sequence ID" value="TKI85948.1"/>
    <property type="molecule type" value="Genomic_DNA"/>
</dbReference>
<evidence type="ECO:0000256" key="3">
    <source>
        <dbReference type="ARBA" id="ARBA00012438"/>
    </source>
</evidence>
<protein>
    <recommendedName>
        <fullName evidence="3">histidine kinase</fullName>
        <ecNumber evidence="3">2.7.13.3</ecNumber>
    </recommendedName>
</protein>
<evidence type="ECO:0000256" key="1">
    <source>
        <dbReference type="ARBA" id="ARBA00000085"/>
    </source>
</evidence>
<dbReference type="InterPro" id="IPR003661">
    <property type="entry name" value="HisK_dim/P_dom"/>
</dbReference>
<keyword evidence="9 15" id="KW-0418">Kinase</keyword>
<feature type="non-terminal residue" evidence="15">
    <location>
        <position position="84"/>
    </location>
</feature>
<dbReference type="InterPro" id="IPR050398">
    <property type="entry name" value="HssS/ArlS-like"/>
</dbReference>
<reference evidence="15 16" key="1">
    <citation type="journal article" date="2019" name="Environ. Microbiol.">
        <title>An active ?-lactamase is a part of an orchestrated cell wall stress resistance network of Bacillus subtilis and related rhizosphere species.</title>
        <authorList>
            <person name="Bucher T."/>
            <person name="Keren-Paz A."/>
            <person name="Hausser J."/>
            <person name="Olender T."/>
            <person name="Cytryn E."/>
            <person name="Kolodkin-Gal I."/>
        </authorList>
    </citation>
    <scope>NUCLEOTIDE SEQUENCE [LARGE SCALE GENOMIC DNA]</scope>
    <source>
        <strain evidence="15 16">I5</strain>
    </source>
</reference>
<evidence type="ECO:0000256" key="8">
    <source>
        <dbReference type="ARBA" id="ARBA00022741"/>
    </source>
</evidence>
<comment type="subcellular location">
    <subcellularLocation>
        <location evidence="2">Cell membrane</location>
        <topology evidence="2">Multi-pass membrane protein</topology>
    </subcellularLocation>
</comment>
<keyword evidence="10" id="KW-0067">ATP-binding</keyword>
<sequence>LKELSNVAEDISNLKFERAKVKTNDEIGDLANSINIMSEKLNEAHEDLTDRNEHLKRFMGDVTHELKTPIALVKAYSMGIKDGL</sequence>
<comment type="catalytic activity">
    <reaction evidence="1">
        <text>ATP + protein L-histidine = ADP + protein N-phospho-L-histidine.</text>
        <dbReference type="EC" id="2.7.13.3"/>
    </reaction>
</comment>
<evidence type="ECO:0000256" key="10">
    <source>
        <dbReference type="ARBA" id="ARBA00022840"/>
    </source>
</evidence>
<keyword evidence="11" id="KW-1133">Transmembrane helix</keyword>
<keyword evidence="7" id="KW-0812">Transmembrane</keyword>
<feature type="non-terminal residue" evidence="15">
    <location>
        <position position="1"/>
    </location>
</feature>
<evidence type="ECO:0000259" key="14">
    <source>
        <dbReference type="PROSITE" id="PS50885"/>
    </source>
</evidence>
<dbReference type="GO" id="GO:0005886">
    <property type="term" value="C:plasma membrane"/>
    <property type="evidence" value="ECO:0007669"/>
    <property type="project" value="UniProtKB-SubCell"/>
</dbReference>
<dbReference type="CDD" id="cd00082">
    <property type="entry name" value="HisKA"/>
    <property type="match status" value="1"/>
</dbReference>
<evidence type="ECO:0000256" key="11">
    <source>
        <dbReference type="ARBA" id="ARBA00022989"/>
    </source>
</evidence>
<evidence type="ECO:0000256" key="12">
    <source>
        <dbReference type="ARBA" id="ARBA00023012"/>
    </source>
</evidence>
<dbReference type="SUPFAM" id="SSF158472">
    <property type="entry name" value="HAMP domain-like"/>
    <property type="match status" value="1"/>
</dbReference>
<dbReference type="CDD" id="cd06225">
    <property type="entry name" value="HAMP"/>
    <property type="match status" value="1"/>
</dbReference>
<accession>A0A4U3AE10</accession>
<keyword evidence="13" id="KW-0472">Membrane</keyword>
<keyword evidence="5" id="KW-0597">Phosphoprotein</keyword>
<dbReference type="GO" id="GO:0000155">
    <property type="term" value="F:phosphorelay sensor kinase activity"/>
    <property type="evidence" value="ECO:0007669"/>
    <property type="project" value="InterPro"/>
</dbReference>
<evidence type="ECO:0000313" key="15">
    <source>
        <dbReference type="EMBL" id="TKI85948.1"/>
    </source>
</evidence>
<dbReference type="Proteomes" id="UP000305222">
    <property type="component" value="Unassembled WGS sequence"/>
</dbReference>
<dbReference type="GO" id="GO:0005524">
    <property type="term" value="F:ATP binding"/>
    <property type="evidence" value="ECO:0007669"/>
    <property type="project" value="UniProtKB-KW"/>
</dbReference>
<evidence type="ECO:0000256" key="2">
    <source>
        <dbReference type="ARBA" id="ARBA00004651"/>
    </source>
</evidence>
<evidence type="ECO:0000256" key="13">
    <source>
        <dbReference type="ARBA" id="ARBA00023136"/>
    </source>
</evidence>
<keyword evidence="8" id="KW-0547">Nucleotide-binding</keyword>
<comment type="caution">
    <text evidence="15">The sequence shown here is derived from an EMBL/GenBank/DDBJ whole genome shotgun (WGS) entry which is preliminary data.</text>
</comment>
<dbReference type="PROSITE" id="PS50885">
    <property type="entry name" value="HAMP"/>
    <property type="match status" value="1"/>
</dbReference>
<keyword evidence="6" id="KW-0808">Transferase</keyword>
<dbReference type="EC" id="2.7.13.3" evidence="3"/>